<evidence type="ECO:0000313" key="2">
    <source>
        <dbReference type="EMBL" id="GGF51928.1"/>
    </source>
</evidence>
<reference evidence="3" key="1">
    <citation type="journal article" date="2019" name="Int. J. Syst. Evol. Microbiol.">
        <title>The Global Catalogue of Microorganisms (GCM) 10K type strain sequencing project: providing services to taxonomists for standard genome sequencing and annotation.</title>
        <authorList>
            <consortium name="The Broad Institute Genomics Platform"/>
            <consortium name="The Broad Institute Genome Sequencing Center for Infectious Disease"/>
            <person name="Wu L."/>
            <person name="Ma J."/>
        </authorList>
    </citation>
    <scope>NUCLEOTIDE SEQUENCE [LARGE SCALE GENOMIC DNA]</scope>
    <source>
        <strain evidence="3">CGMCC 1.15407</strain>
    </source>
</reference>
<gene>
    <name evidence="2" type="ORF">GCM10011339_45660</name>
</gene>
<evidence type="ECO:0000313" key="3">
    <source>
        <dbReference type="Proteomes" id="UP000647339"/>
    </source>
</evidence>
<dbReference type="PROSITE" id="PS51257">
    <property type="entry name" value="PROKAR_LIPOPROTEIN"/>
    <property type="match status" value="1"/>
</dbReference>
<dbReference type="EMBL" id="BMIU01000044">
    <property type="protein sequence ID" value="GGF51928.1"/>
    <property type="molecule type" value="Genomic_DNA"/>
</dbReference>
<keyword evidence="3" id="KW-1185">Reference proteome</keyword>
<comment type="caution">
    <text evidence="2">The sequence shown here is derived from an EMBL/GenBank/DDBJ whole genome shotgun (WGS) entry which is preliminary data.</text>
</comment>
<accession>A0ABQ1VBJ5</accession>
<dbReference type="Proteomes" id="UP000647339">
    <property type="component" value="Unassembled WGS sequence"/>
</dbReference>
<feature type="signal peptide" evidence="1">
    <location>
        <begin position="1"/>
        <end position="25"/>
    </location>
</feature>
<evidence type="ECO:0000256" key="1">
    <source>
        <dbReference type="SAM" id="SignalP"/>
    </source>
</evidence>
<organism evidence="2 3">
    <name type="scientific">Echinicola rosea</name>
    <dbReference type="NCBI Taxonomy" id="1807691"/>
    <lineage>
        <taxon>Bacteria</taxon>
        <taxon>Pseudomonadati</taxon>
        <taxon>Bacteroidota</taxon>
        <taxon>Cytophagia</taxon>
        <taxon>Cytophagales</taxon>
        <taxon>Cyclobacteriaceae</taxon>
        <taxon>Echinicola</taxon>
    </lineage>
</organism>
<protein>
    <recommendedName>
        <fullName evidence="4">DUF4197 domain-containing protein</fullName>
    </recommendedName>
</protein>
<dbReference type="Pfam" id="PF13852">
    <property type="entry name" value="DUF4197"/>
    <property type="match status" value="1"/>
</dbReference>
<keyword evidence="1" id="KW-0732">Signal</keyword>
<feature type="chain" id="PRO_5045912566" description="DUF4197 domain-containing protein" evidence="1">
    <location>
        <begin position="26"/>
        <end position="241"/>
    </location>
</feature>
<evidence type="ECO:0008006" key="4">
    <source>
        <dbReference type="Google" id="ProtNLM"/>
    </source>
</evidence>
<sequence>MIKMQKSVPACIVAILAMMMSCTSADVNKFIQGATEASLSEADVSNGLKEALEKGISEGVGIAGKKDGYLGNELLRIGLPEDVQKVESTLRKIGLGAEVDKVITTINRGAEDAAKEARPIFISAIKQMTIQDAWSILKGDDDAATQYLQRTTTEQLTALFKPHVQESLDKVGATRYYGDLVNSYNTFPTTNKKLDPDLNSYVTDRAIEGLFKLIAEEEKAIRENPLERTSSILKRVFAAQD</sequence>
<dbReference type="InterPro" id="IPR025245">
    <property type="entry name" value="DUF4197"/>
</dbReference>
<name>A0ABQ1VBJ5_9BACT</name>
<proteinExistence type="predicted"/>